<dbReference type="Gramene" id="Pp3c14_3730V3.9">
    <property type="protein sequence ID" value="Pp3c14_3730V3.9"/>
    <property type="gene ID" value="Pp3c14_3730"/>
</dbReference>
<dbReference type="Gramene" id="Pp3c14_3730V3.8">
    <property type="protein sequence ID" value="Pp3c14_3730V3.8"/>
    <property type="gene ID" value="Pp3c14_3730"/>
</dbReference>
<reference evidence="6" key="3">
    <citation type="submission" date="2020-12" db="UniProtKB">
        <authorList>
            <consortium name="EnsemblPlants"/>
        </authorList>
    </citation>
    <scope>IDENTIFICATION</scope>
</reference>
<dbReference type="Gramene" id="Pp3c14_3730V3.6">
    <property type="protein sequence ID" value="Pp3c14_3730V3.6"/>
    <property type="gene ID" value="Pp3c14_3730"/>
</dbReference>
<dbReference type="RefSeq" id="XP_073395058.1">
    <property type="nucleotide sequence ID" value="XM_073538957.1"/>
</dbReference>
<dbReference type="EnsemblPlants" id="Pp3c14_3730V3.8">
    <property type="protein sequence ID" value="Pp3c14_3730V3.8"/>
    <property type="gene ID" value="Pp3c14_3730"/>
</dbReference>
<dbReference type="Gramene" id="Pp3c14_3730V3.7">
    <property type="protein sequence ID" value="Pp3c14_3730V3.7"/>
    <property type="gene ID" value="Pp3c14_3730"/>
</dbReference>
<dbReference type="PaxDb" id="3218-PP1S126_79V6.1"/>
<evidence type="ECO:0000256" key="2">
    <source>
        <dbReference type="ARBA" id="ARBA00004906"/>
    </source>
</evidence>
<dbReference type="EnsemblPlants" id="Pp3c14_3730V3.5">
    <property type="protein sequence ID" value="Pp3c14_3730V3.5"/>
    <property type="gene ID" value="Pp3c14_3730"/>
</dbReference>
<dbReference type="RefSeq" id="XP_024395283.1">
    <property type="nucleotide sequence ID" value="XM_024539515.2"/>
</dbReference>
<dbReference type="Gene3D" id="3.30.710.10">
    <property type="entry name" value="Potassium Channel Kv1.1, Chain A"/>
    <property type="match status" value="1"/>
</dbReference>
<dbReference type="AlphaFoldDB" id="A0A2K1JG86"/>
<dbReference type="Gramene" id="Pp3c14_3730V3.2">
    <property type="protein sequence ID" value="Pp3c14_3730V3.2"/>
    <property type="gene ID" value="Pp3c14_3730"/>
</dbReference>
<dbReference type="Gramene" id="Pp3c14_3730V3.3">
    <property type="protein sequence ID" value="Pp3c14_3730V3.3"/>
    <property type="gene ID" value="Pp3c14_3730"/>
</dbReference>
<evidence type="ECO:0000256" key="3">
    <source>
        <dbReference type="ARBA" id="ARBA00022786"/>
    </source>
</evidence>
<keyword evidence="7" id="KW-1185">Reference proteome</keyword>
<accession>A0A2K1JG86</accession>
<dbReference type="Pfam" id="PF25553">
    <property type="entry name" value="BTB-POZ_ANK-like"/>
    <property type="match status" value="1"/>
</dbReference>
<feature type="domain" description="At3g05675-like ankyrin-like" evidence="4">
    <location>
        <begin position="290"/>
        <end position="480"/>
    </location>
</feature>
<dbReference type="InterPro" id="IPR011333">
    <property type="entry name" value="SKP1/BTB/POZ_sf"/>
</dbReference>
<dbReference type="GO" id="GO:0016567">
    <property type="term" value="P:protein ubiquitination"/>
    <property type="evidence" value="ECO:0007669"/>
    <property type="project" value="UniProtKB-UniPathway"/>
</dbReference>
<comment type="pathway">
    <text evidence="2">Protein modification; protein ubiquitination.</text>
</comment>
<keyword evidence="3" id="KW-0833">Ubl conjugation pathway</keyword>
<comment type="function">
    <text evidence="1">May act as a substrate-specific adapter of an E3 ubiquitin-protein ligase complex (CUL3-RBX1-BTB) which mediates the ubiquitination and subsequent proteasomal degradation of target proteins.</text>
</comment>
<organism evidence="5">
    <name type="scientific">Physcomitrium patens</name>
    <name type="common">Spreading-leaved earth moss</name>
    <name type="synonym">Physcomitrella patens</name>
    <dbReference type="NCBI Taxonomy" id="3218"/>
    <lineage>
        <taxon>Eukaryota</taxon>
        <taxon>Viridiplantae</taxon>
        <taxon>Streptophyta</taxon>
        <taxon>Embryophyta</taxon>
        <taxon>Bryophyta</taxon>
        <taxon>Bryophytina</taxon>
        <taxon>Bryopsida</taxon>
        <taxon>Funariidae</taxon>
        <taxon>Funariales</taxon>
        <taxon>Funariaceae</taxon>
        <taxon>Physcomitrium</taxon>
    </lineage>
</organism>
<dbReference type="RefSeq" id="XP_024395281.1">
    <property type="nucleotide sequence ID" value="XM_024539513.2"/>
</dbReference>
<dbReference type="KEGG" id="ppp:112291702"/>
<dbReference type="EnsemblPlants" id="Pp3c14_3730V3.7">
    <property type="protein sequence ID" value="Pp3c14_3730V3.7"/>
    <property type="gene ID" value="Pp3c14_3730"/>
</dbReference>
<evidence type="ECO:0000313" key="7">
    <source>
        <dbReference type="Proteomes" id="UP000006727"/>
    </source>
</evidence>
<dbReference type="EnsemblPlants" id="Pp3c14_3730V3.6">
    <property type="protein sequence ID" value="Pp3c14_3730V3.6"/>
    <property type="gene ID" value="Pp3c14_3730"/>
</dbReference>
<dbReference type="EnsemblPlants" id="Pp3c14_3730V3.3">
    <property type="protein sequence ID" value="Pp3c14_3730V3.3"/>
    <property type="gene ID" value="Pp3c14_3730"/>
</dbReference>
<dbReference type="RefSeq" id="XP_073395059.1">
    <property type="nucleotide sequence ID" value="XM_073538958.1"/>
</dbReference>
<dbReference type="GeneID" id="112291702"/>
<dbReference type="UniPathway" id="UPA00143"/>
<dbReference type="EMBL" id="ABEU02000014">
    <property type="protein sequence ID" value="PNR40563.1"/>
    <property type="molecule type" value="Genomic_DNA"/>
</dbReference>
<dbReference type="EnsemblPlants" id="Pp3c14_3730V3.9">
    <property type="protein sequence ID" value="Pp3c14_3730V3.9"/>
    <property type="gene ID" value="Pp3c14_3730"/>
</dbReference>
<dbReference type="OMA" id="ILRCTCK"/>
<dbReference type="EnsemblPlants" id="Pp3c14_3730V3.4">
    <property type="protein sequence ID" value="Pp3c14_3730V3.4"/>
    <property type="gene ID" value="Pp3c14_3730"/>
</dbReference>
<sequence>MVAGTKMKEEVCQNSVLISTTTGMHASLKRQRLESIDRSSNLYPESCMDEANDSETFVFGDPSTTDVFLHLQRDKCSLSEEENKSEDVTEDIAEVRVHVHVLKQCRYFDALFSDRWQDQPRTSTQEGRRASKFIHINLSVASGRSVSSYIATLKLMYTHDFDGTICDVESALSILPVAAELLYDHCISVCVRFLEAVAWSREEERQIVHLVSYLQLEESSALLARLSPVKETAVVDMFNGLVYAATHNHQNGASVKAFVAQFLSGHASRDTLRQVLDKAFALSLKTVKDSVEEYASPNVRGRHDEIEALQRQNLHTAVVKGKHLFWIVERMIELKVAETAVVEWSEQGAFAANLKRAFSDDTWKNIAPGLSSLVLRCTCRLASAVACGSIIASQQVRLKLVKDWLPVLVVSRNVSRDNQLSAVQNKQLHQELEDVFLKIILTLPMSESQKLLQQCLSFATQNLEDCPHLVNAFNAWFRRANRPLAMEKGEVESEGC</sequence>
<dbReference type="Proteomes" id="UP000006727">
    <property type="component" value="Chromosome 14"/>
</dbReference>
<protein>
    <recommendedName>
        <fullName evidence="4">At3g05675-like ankyrin-like domain-containing protein</fullName>
    </recommendedName>
</protein>
<name>A0A2K1JG86_PHYPA</name>
<dbReference type="InterPro" id="IPR038920">
    <property type="entry name" value="At3g05675-like"/>
</dbReference>
<dbReference type="PANTHER" id="PTHR31060:SF6">
    <property type="entry name" value="EXPRESSED PROTEIN"/>
    <property type="match status" value="1"/>
</dbReference>
<evidence type="ECO:0000259" key="4">
    <source>
        <dbReference type="Pfam" id="PF25553"/>
    </source>
</evidence>
<evidence type="ECO:0000313" key="5">
    <source>
        <dbReference type="EMBL" id="PNR40563.1"/>
    </source>
</evidence>
<gene>
    <name evidence="6" type="primary">LOC112291702</name>
    <name evidence="5" type="ORF">PHYPA_017966</name>
</gene>
<dbReference type="Gramene" id="Pp3c14_3730V3.1">
    <property type="protein sequence ID" value="Pp3c14_3730V3.1"/>
    <property type="gene ID" value="Pp3c14_3730"/>
</dbReference>
<reference evidence="5 7" key="2">
    <citation type="journal article" date="2018" name="Plant J.">
        <title>The Physcomitrella patens chromosome-scale assembly reveals moss genome structure and evolution.</title>
        <authorList>
            <person name="Lang D."/>
            <person name="Ullrich K.K."/>
            <person name="Murat F."/>
            <person name="Fuchs J."/>
            <person name="Jenkins J."/>
            <person name="Haas F.B."/>
            <person name="Piednoel M."/>
            <person name="Gundlach H."/>
            <person name="Van Bel M."/>
            <person name="Meyberg R."/>
            <person name="Vives C."/>
            <person name="Morata J."/>
            <person name="Symeonidi A."/>
            <person name="Hiss M."/>
            <person name="Muchero W."/>
            <person name="Kamisugi Y."/>
            <person name="Saleh O."/>
            <person name="Blanc G."/>
            <person name="Decker E.L."/>
            <person name="van Gessel N."/>
            <person name="Grimwood J."/>
            <person name="Hayes R.D."/>
            <person name="Graham S.W."/>
            <person name="Gunter L.E."/>
            <person name="McDaniel S.F."/>
            <person name="Hoernstein S.N.W."/>
            <person name="Larsson A."/>
            <person name="Li F.W."/>
            <person name="Perroud P.F."/>
            <person name="Phillips J."/>
            <person name="Ranjan P."/>
            <person name="Rokshar D.S."/>
            <person name="Rothfels C.J."/>
            <person name="Schneider L."/>
            <person name="Shu S."/>
            <person name="Stevenson D.W."/>
            <person name="Thummler F."/>
            <person name="Tillich M."/>
            <person name="Villarreal Aguilar J.C."/>
            <person name="Widiez T."/>
            <person name="Wong G.K."/>
            <person name="Wymore A."/>
            <person name="Zhang Y."/>
            <person name="Zimmer A.D."/>
            <person name="Quatrano R.S."/>
            <person name="Mayer K.F.X."/>
            <person name="Goodstein D."/>
            <person name="Casacuberta J.M."/>
            <person name="Vandepoele K."/>
            <person name="Reski R."/>
            <person name="Cuming A.C."/>
            <person name="Tuskan G.A."/>
            <person name="Maumus F."/>
            <person name="Salse J."/>
            <person name="Schmutz J."/>
            <person name="Rensing S.A."/>
        </authorList>
    </citation>
    <scope>NUCLEOTIDE SEQUENCE [LARGE SCALE GENOMIC DNA]</scope>
    <source>
        <strain evidence="6 7">cv. Gransden 2004</strain>
    </source>
</reference>
<dbReference type="EnsemblPlants" id="Pp3c14_3730V3.1">
    <property type="protein sequence ID" value="Pp3c14_3730V3.1"/>
    <property type="gene ID" value="Pp3c14_3730"/>
</dbReference>
<dbReference type="OrthoDB" id="1885107at2759"/>
<evidence type="ECO:0000256" key="1">
    <source>
        <dbReference type="ARBA" id="ARBA00002668"/>
    </source>
</evidence>
<dbReference type="InterPro" id="IPR058039">
    <property type="entry name" value="At3g05675-like_ankyrin"/>
</dbReference>
<dbReference type="PANTHER" id="PTHR31060">
    <property type="entry name" value="OSJNBA0011J08.25 PROTEIN-RELATED"/>
    <property type="match status" value="1"/>
</dbReference>
<proteinExistence type="predicted"/>
<dbReference type="EnsemblPlants" id="Pp3c14_3730V3.2">
    <property type="protein sequence ID" value="Pp3c14_3730V3.2"/>
    <property type="gene ID" value="Pp3c14_3730"/>
</dbReference>
<dbReference type="RefSeq" id="XP_024395282.1">
    <property type="nucleotide sequence ID" value="XM_024539514.2"/>
</dbReference>
<evidence type="ECO:0000313" key="6">
    <source>
        <dbReference type="EnsemblPlants" id="Pp3c14_3730V3.1"/>
    </source>
</evidence>
<dbReference type="Gramene" id="Pp3c14_3730V3.5">
    <property type="protein sequence ID" value="Pp3c14_3730V3.5"/>
    <property type="gene ID" value="Pp3c14_3730"/>
</dbReference>
<dbReference type="Gramene" id="Pp3c14_3730V3.4">
    <property type="protein sequence ID" value="Pp3c14_3730V3.4"/>
    <property type="gene ID" value="Pp3c14_3730"/>
</dbReference>
<reference evidence="5 7" key="1">
    <citation type="journal article" date="2008" name="Science">
        <title>The Physcomitrella genome reveals evolutionary insights into the conquest of land by plants.</title>
        <authorList>
            <person name="Rensing S."/>
            <person name="Lang D."/>
            <person name="Zimmer A."/>
            <person name="Terry A."/>
            <person name="Salamov A."/>
            <person name="Shapiro H."/>
            <person name="Nishiyama T."/>
            <person name="Perroud P.-F."/>
            <person name="Lindquist E."/>
            <person name="Kamisugi Y."/>
            <person name="Tanahashi T."/>
            <person name="Sakakibara K."/>
            <person name="Fujita T."/>
            <person name="Oishi K."/>
            <person name="Shin-I T."/>
            <person name="Kuroki Y."/>
            <person name="Toyoda A."/>
            <person name="Suzuki Y."/>
            <person name="Hashimoto A."/>
            <person name="Yamaguchi K."/>
            <person name="Sugano A."/>
            <person name="Kohara Y."/>
            <person name="Fujiyama A."/>
            <person name="Anterola A."/>
            <person name="Aoki S."/>
            <person name="Ashton N."/>
            <person name="Barbazuk W.B."/>
            <person name="Barker E."/>
            <person name="Bennetzen J."/>
            <person name="Bezanilla M."/>
            <person name="Blankenship R."/>
            <person name="Cho S.H."/>
            <person name="Dutcher S."/>
            <person name="Estelle M."/>
            <person name="Fawcett J.A."/>
            <person name="Gundlach H."/>
            <person name="Hanada K."/>
            <person name="Heyl A."/>
            <person name="Hicks K.A."/>
            <person name="Hugh J."/>
            <person name="Lohr M."/>
            <person name="Mayer K."/>
            <person name="Melkozernov A."/>
            <person name="Murata T."/>
            <person name="Nelson D."/>
            <person name="Pils B."/>
            <person name="Prigge M."/>
            <person name="Reiss B."/>
            <person name="Renner T."/>
            <person name="Rombauts S."/>
            <person name="Rushton P."/>
            <person name="Sanderfoot A."/>
            <person name="Schween G."/>
            <person name="Shiu S.-H."/>
            <person name="Stueber K."/>
            <person name="Theodoulou F.L."/>
            <person name="Tu H."/>
            <person name="Van de Peer Y."/>
            <person name="Verrier P.J."/>
            <person name="Waters E."/>
            <person name="Wood A."/>
            <person name="Yang L."/>
            <person name="Cove D."/>
            <person name="Cuming A."/>
            <person name="Hasebe M."/>
            <person name="Lucas S."/>
            <person name="Mishler D.B."/>
            <person name="Reski R."/>
            <person name="Grigoriev I."/>
            <person name="Quatrano R.S."/>
            <person name="Boore J.L."/>
        </authorList>
    </citation>
    <scope>NUCLEOTIDE SEQUENCE [LARGE SCALE GENOMIC DNA]</scope>
    <source>
        <strain evidence="6 7">cv. Gransden 2004</strain>
    </source>
</reference>